<dbReference type="PROSITE" id="PS50111">
    <property type="entry name" value="CHEMOTAXIS_TRANSDUC_2"/>
    <property type="match status" value="1"/>
</dbReference>
<feature type="transmembrane region" description="Helical" evidence="5">
    <location>
        <begin position="46"/>
        <end position="64"/>
    </location>
</feature>
<dbReference type="GO" id="GO:0007165">
    <property type="term" value="P:signal transduction"/>
    <property type="evidence" value="ECO:0007669"/>
    <property type="project" value="UniProtKB-KW"/>
</dbReference>
<evidence type="ECO:0000256" key="1">
    <source>
        <dbReference type="ARBA" id="ARBA00022500"/>
    </source>
</evidence>
<dbReference type="EMBL" id="NPDT01000001">
    <property type="protein sequence ID" value="PJZ66794.1"/>
    <property type="molecule type" value="Genomic_DNA"/>
</dbReference>
<dbReference type="Proteomes" id="UP000231912">
    <property type="component" value="Unassembled WGS sequence"/>
</dbReference>
<reference evidence="7 8" key="1">
    <citation type="submission" date="2017-07" db="EMBL/GenBank/DDBJ databases">
        <title>Leptospira spp. isolated from tropical soils.</title>
        <authorList>
            <person name="Thibeaux R."/>
            <person name="Iraola G."/>
            <person name="Ferres I."/>
            <person name="Bierque E."/>
            <person name="Girault D."/>
            <person name="Soupe-Gilbert M.-E."/>
            <person name="Picardeau M."/>
            <person name="Goarant C."/>
        </authorList>
    </citation>
    <scope>NUCLEOTIDE SEQUENCE [LARGE SCALE GENOMIC DNA]</scope>
    <source>
        <strain evidence="7 8">FH2-C-A2</strain>
    </source>
</reference>
<keyword evidence="1" id="KW-0145">Chemotaxis</keyword>
<evidence type="ECO:0000256" key="5">
    <source>
        <dbReference type="SAM" id="Phobius"/>
    </source>
</evidence>
<dbReference type="GO" id="GO:0005886">
    <property type="term" value="C:plasma membrane"/>
    <property type="evidence" value="ECO:0007669"/>
    <property type="project" value="TreeGrafter"/>
</dbReference>
<evidence type="ECO:0000313" key="8">
    <source>
        <dbReference type="Proteomes" id="UP000231912"/>
    </source>
</evidence>
<accession>A0A2M9ZEJ9</accession>
<keyword evidence="5" id="KW-0472">Membrane</keyword>
<dbReference type="PANTHER" id="PTHR43531:SF11">
    <property type="entry name" value="METHYL-ACCEPTING CHEMOTAXIS PROTEIN 3"/>
    <property type="match status" value="1"/>
</dbReference>
<dbReference type="Pfam" id="PF00015">
    <property type="entry name" value="MCPsignal"/>
    <property type="match status" value="1"/>
</dbReference>
<feature type="transmembrane region" description="Helical" evidence="5">
    <location>
        <begin position="132"/>
        <end position="156"/>
    </location>
</feature>
<dbReference type="SMART" id="SM00283">
    <property type="entry name" value="MA"/>
    <property type="match status" value="1"/>
</dbReference>
<dbReference type="InterPro" id="IPR051310">
    <property type="entry name" value="MCP_chemotaxis"/>
</dbReference>
<feature type="transmembrane region" description="Helical" evidence="5">
    <location>
        <begin position="176"/>
        <end position="199"/>
    </location>
</feature>
<dbReference type="RefSeq" id="WP_100757388.1">
    <property type="nucleotide sequence ID" value="NZ_NPDT01000001.1"/>
</dbReference>
<comment type="caution">
    <text evidence="7">The sequence shown here is derived from an EMBL/GenBank/DDBJ whole genome shotgun (WGS) entry which is preliminary data.</text>
</comment>
<dbReference type="GO" id="GO:0006935">
    <property type="term" value="P:chemotaxis"/>
    <property type="evidence" value="ECO:0007669"/>
    <property type="project" value="UniProtKB-KW"/>
</dbReference>
<dbReference type="InterPro" id="IPR004089">
    <property type="entry name" value="MCPsignal_dom"/>
</dbReference>
<dbReference type="AlphaFoldDB" id="A0A2M9ZEJ9"/>
<feature type="domain" description="Methyl-accepting transducer" evidence="6">
    <location>
        <begin position="255"/>
        <end position="491"/>
    </location>
</feature>
<dbReference type="Gene3D" id="1.10.287.950">
    <property type="entry name" value="Methyl-accepting chemotaxis protein"/>
    <property type="match status" value="1"/>
</dbReference>
<keyword evidence="4" id="KW-0175">Coiled coil</keyword>
<proteinExistence type="inferred from homology"/>
<protein>
    <submittedName>
        <fullName evidence="7">Chemotaxis protein</fullName>
    </submittedName>
</protein>
<keyword evidence="5" id="KW-1133">Transmembrane helix</keyword>
<sequence length="523" mass="57157">MSNERTAEKIAALGPRTINRIRTGLVFLFLASLAASWEQSSFEQNMAYLGGTIAMAVFSGINLYFSFRYGKIPQKLGMLSVLGDALVLATVMFVASSTEKNMSSGIIRQIVLYVINIIFIVYSGLLLSPRFVVVTGLACAFLQGIVVINCYVHGVVFSEEPLEVLSPGFASISEQILKLIFLIVVAFVTRSVINIFGLLREAEEEKLVTIVESGKELQKSKSRMDSAAVSLREKSRSLRTFSDEFFDVINSHAASFDEIGSTLSQFLSQIESATESVKDQFRRIEDLLRESQNLRSLIDKISGYSAELNERIKTVLDASKEVTSFVSDLSRSLDSLGDSFRSVGEVTDIMAEVADRTNLLSLNASIEAARAGVAGRGFAVVATEVSKLAESSGQNAARISKIIGVSNGFVADGRDTASVTTEKVRDQENQFTTFLTRFNELNGLLENQVNINDHFLSSLSELRKLSSGIEISSNEQSAGASLIMKAISELQGSMDALLRKSELLSDTIRVLEEEAELLAKEDD</sequence>
<evidence type="ECO:0000256" key="4">
    <source>
        <dbReference type="SAM" id="Coils"/>
    </source>
</evidence>
<feature type="transmembrane region" description="Helical" evidence="5">
    <location>
        <begin position="106"/>
        <end position="125"/>
    </location>
</feature>
<feature type="coiled-coil region" evidence="4">
    <location>
        <begin position="494"/>
        <end position="521"/>
    </location>
</feature>
<dbReference type="GO" id="GO:0004888">
    <property type="term" value="F:transmembrane signaling receptor activity"/>
    <property type="evidence" value="ECO:0007669"/>
    <property type="project" value="TreeGrafter"/>
</dbReference>
<organism evidence="7 8">
    <name type="scientific">Leptospira wolffii</name>
    <dbReference type="NCBI Taxonomy" id="409998"/>
    <lineage>
        <taxon>Bacteria</taxon>
        <taxon>Pseudomonadati</taxon>
        <taxon>Spirochaetota</taxon>
        <taxon>Spirochaetia</taxon>
        <taxon>Leptospirales</taxon>
        <taxon>Leptospiraceae</taxon>
        <taxon>Leptospira</taxon>
    </lineage>
</organism>
<gene>
    <name evidence="7" type="ORF">CH371_01450</name>
</gene>
<dbReference type="PANTHER" id="PTHR43531">
    <property type="entry name" value="PROTEIN ICFG"/>
    <property type="match status" value="1"/>
</dbReference>
<evidence type="ECO:0000313" key="7">
    <source>
        <dbReference type="EMBL" id="PJZ66794.1"/>
    </source>
</evidence>
<comment type="similarity">
    <text evidence="2">Belongs to the methyl-accepting chemotaxis (MCP) protein family.</text>
</comment>
<feature type="transmembrane region" description="Helical" evidence="5">
    <location>
        <begin position="76"/>
        <end position="94"/>
    </location>
</feature>
<feature type="transmembrane region" description="Helical" evidence="5">
    <location>
        <begin position="21"/>
        <end position="40"/>
    </location>
</feature>
<evidence type="ECO:0000256" key="3">
    <source>
        <dbReference type="PROSITE-ProRule" id="PRU00284"/>
    </source>
</evidence>
<name>A0A2M9ZEJ9_9LEPT</name>
<dbReference type="SUPFAM" id="SSF58104">
    <property type="entry name" value="Methyl-accepting chemotaxis protein (MCP) signaling domain"/>
    <property type="match status" value="1"/>
</dbReference>
<keyword evidence="3" id="KW-0807">Transducer</keyword>
<evidence type="ECO:0000259" key="6">
    <source>
        <dbReference type="PROSITE" id="PS50111"/>
    </source>
</evidence>
<keyword evidence="5" id="KW-0812">Transmembrane</keyword>
<evidence type="ECO:0000256" key="2">
    <source>
        <dbReference type="ARBA" id="ARBA00029447"/>
    </source>
</evidence>